<sequence length="80" mass="8909">MEKNQATLIAIGGRVKGVGEASKKKSENSSSHRLQGDAMMEFRHSVKKVELPMFDGVDPAGWILRAEVYFRVQDTTSEVK</sequence>
<reference evidence="1 2" key="1">
    <citation type="journal article" date="2018" name="Front. Plant Sci.">
        <title>Red Clover (Trifolium pratense) and Zigzag Clover (T. medium) - A Picture of Genomic Similarities and Differences.</title>
        <authorList>
            <person name="Dluhosova J."/>
            <person name="Istvanek J."/>
            <person name="Nedelnik J."/>
            <person name="Repkova J."/>
        </authorList>
    </citation>
    <scope>NUCLEOTIDE SEQUENCE [LARGE SCALE GENOMIC DNA]</scope>
    <source>
        <strain evidence="2">cv. 10/8</strain>
        <tissue evidence="1">Leaf</tissue>
    </source>
</reference>
<name>A0A392RPQ5_9FABA</name>
<dbReference type="AlphaFoldDB" id="A0A392RPQ5"/>
<accession>A0A392RPQ5</accession>
<evidence type="ECO:0000313" key="1">
    <source>
        <dbReference type="EMBL" id="MCI37750.1"/>
    </source>
</evidence>
<proteinExistence type="predicted"/>
<dbReference type="EMBL" id="LXQA010247954">
    <property type="protein sequence ID" value="MCI37750.1"/>
    <property type="molecule type" value="Genomic_DNA"/>
</dbReference>
<comment type="caution">
    <text evidence="1">The sequence shown here is derived from an EMBL/GenBank/DDBJ whole genome shotgun (WGS) entry which is preliminary data.</text>
</comment>
<evidence type="ECO:0000313" key="2">
    <source>
        <dbReference type="Proteomes" id="UP000265520"/>
    </source>
</evidence>
<dbReference type="Proteomes" id="UP000265520">
    <property type="component" value="Unassembled WGS sequence"/>
</dbReference>
<protein>
    <recommendedName>
        <fullName evidence="3">Retrotransposon gag protein</fullName>
    </recommendedName>
</protein>
<keyword evidence="2" id="KW-1185">Reference proteome</keyword>
<organism evidence="1 2">
    <name type="scientific">Trifolium medium</name>
    <dbReference type="NCBI Taxonomy" id="97028"/>
    <lineage>
        <taxon>Eukaryota</taxon>
        <taxon>Viridiplantae</taxon>
        <taxon>Streptophyta</taxon>
        <taxon>Embryophyta</taxon>
        <taxon>Tracheophyta</taxon>
        <taxon>Spermatophyta</taxon>
        <taxon>Magnoliopsida</taxon>
        <taxon>eudicotyledons</taxon>
        <taxon>Gunneridae</taxon>
        <taxon>Pentapetalae</taxon>
        <taxon>rosids</taxon>
        <taxon>fabids</taxon>
        <taxon>Fabales</taxon>
        <taxon>Fabaceae</taxon>
        <taxon>Papilionoideae</taxon>
        <taxon>50 kb inversion clade</taxon>
        <taxon>NPAAA clade</taxon>
        <taxon>Hologalegina</taxon>
        <taxon>IRL clade</taxon>
        <taxon>Trifolieae</taxon>
        <taxon>Trifolium</taxon>
    </lineage>
</organism>
<feature type="non-terminal residue" evidence="1">
    <location>
        <position position="80"/>
    </location>
</feature>
<evidence type="ECO:0008006" key="3">
    <source>
        <dbReference type="Google" id="ProtNLM"/>
    </source>
</evidence>